<dbReference type="EMBL" id="BART01028324">
    <property type="protein sequence ID" value="GAG90142.1"/>
    <property type="molecule type" value="Genomic_DNA"/>
</dbReference>
<protein>
    <submittedName>
        <fullName evidence="1">Uncharacterized protein</fullName>
    </submittedName>
</protein>
<gene>
    <name evidence="1" type="ORF">S01H4_49979</name>
</gene>
<accession>X1CA68</accession>
<feature type="non-terminal residue" evidence="1">
    <location>
        <position position="75"/>
    </location>
</feature>
<name>X1CA68_9ZZZZ</name>
<proteinExistence type="predicted"/>
<comment type="caution">
    <text evidence="1">The sequence shown here is derived from an EMBL/GenBank/DDBJ whole genome shotgun (WGS) entry which is preliminary data.</text>
</comment>
<dbReference type="AlphaFoldDB" id="X1CA68"/>
<evidence type="ECO:0000313" key="1">
    <source>
        <dbReference type="EMBL" id="GAG90142.1"/>
    </source>
</evidence>
<reference evidence="1" key="1">
    <citation type="journal article" date="2014" name="Front. Microbiol.">
        <title>High frequency of phylogenetically diverse reductive dehalogenase-homologous genes in deep subseafloor sedimentary metagenomes.</title>
        <authorList>
            <person name="Kawai M."/>
            <person name="Futagami T."/>
            <person name="Toyoda A."/>
            <person name="Takaki Y."/>
            <person name="Nishi S."/>
            <person name="Hori S."/>
            <person name="Arai W."/>
            <person name="Tsubouchi T."/>
            <person name="Morono Y."/>
            <person name="Uchiyama I."/>
            <person name="Ito T."/>
            <person name="Fujiyama A."/>
            <person name="Inagaki F."/>
            <person name="Takami H."/>
        </authorList>
    </citation>
    <scope>NUCLEOTIDE SEQUENCE</scope>
    <source>
        <strain evidence="1">Expedition CK06-06</strain>
    </source>
</reference>
<sequence length="75" mass="8538">MDIVGGEVVFMDIVYKIPGKNHGPDGYTYDWSKVDSEKELKQKIKDGWFDTLEDALKGERARNDKGEFVADDPET</sequence>
<organism evidence="1">
    <name type="scientific">marine sediment metagenome</name>
    <dbReference type="NCBI Taxonomy" id="412755"/>
    <lineage>
        <taxon>unclassified sequences</taxon>
        <taxon>metagenomes</taxon>
        <taxon>ecological metagenomes</taxon>
    </lineage>
</organism>